<protein>
    <recommendedName>
        <fullName evidence="4">Transmembrane protein</fullName>
    </recommendedName>
</protein>
<evidence type="ECO:0000313" key="3">
    <source>
        <dbReference type="Proteomes" id="UP000254792"/>
    </source>
</evidence>
<dbReference type="EMBL" id="CP031376">
    <property type="protein sequence ID" value="AXK51698.1"/>
    <property type="molecule type" value="Genomic_DNA"/>
</dbReference>
<proteinExistence type="predicted"/>
<accession>A0A345Z519</accession>
<evidence type="ECO:0008006" key="4">
    <source>
        <dbReference type="Google" id="ProtNLM"/>
    </source>
</evidence>
<feature type="transmembrane region" description="Helical" evidence="1">
    <location>
        <begin position="166"/>
        <end position="189"/>
    </location>
</feature>
<sequence>MEKHTTISRAVFRGVTHNSWKLFIIINFFIFFMLFTPSLDLNGTYKEALKIGITLISVYAFFEIISLLIIIVISVYVKWWIWEERYLEIQRPLEKVFGSWLIAAGWISISIMNKSNLIQLGKLIKKTYDEEETSESREELIEKGYLNAIVDKERIWRVKKASIRMAFASILSTFIYISYAFTVIMLYIYAKEFSWVLFGLLMSTMLLMVPFGVAITSNGIFLESARYLCFLNEFEAAPQGERTFKFYHNVAMRYGIVAKVFGVLFFFTIWGVFAFQFGSTIRPLEKERLEEVFENTRY</sequence>
<name>A0A345Z519_9MOLU</name>
<dbReference type="RefSeq" id="WP_115558588.1">
    <property type="nucleotide sequence ID" value="NZ_CP031376.1"/>
</dbReference>
<keyword evidence="1" id="KW-0812">Transmembrane</keyword>
<feature type="transmembrane region" description="Helical" evidence="1">
    <location>
        <begin position="51"/>
        <end position="77"/>
    </location>
</feature>
<reference evidence="2 3" key="1">
    <citation type="submission" date="2018-07" db="EMBL/GenBank/DDBJ databases">
        <title>Complete genome sequence of Spiroplasma alleghenense PLHS-1 (ATCC 51752).</title>
        <authorList>
            <person name="Chou L."/>
            <person name="Lee T.-Y."/>
            <person name="Tsai Y.-M."/>
            <person name="Kuo C.-H."/>
        </authorList>
    </citation>
    <scope>NUCLEOTIDE SEQUENCE [LARGE SCALE GENOMIC DNA]</scope>
    <source>
        <strain evidence="2 3">PLHS-1</strain>
    </source>
</reference>
<evidence type="ECO:0000256" key="1">
    <source>
        <dbReference type="SAM" id="Phobius"/>
    </source>
</evidence>
<dbReference type="Proteomes" id="UP000254792">
    <property type="component" value="Chromosome"/>
</dbReference>
<evidence type="ECO:0000313" key="2">
    <source>
        <dbReference type="EMBL" id="AXK51698.1"/>
    </source>
</evidence>
<gene>
    <name evidence="2" type="ORF">SALLE_v1c10280</name>
</gene>
<keyword evidence="3" id="KW-1185">Reference proteome</keyword>
<keyword evidence="1" id="KW-1133">Transmembrane helix</keyword>
<feature type="transmembrane region" description="Helical" evidence="1">
    <location>
        <begin position="195"/>
        <end position="216"/>
    </location>
</feature>
<feature type="transmembrane region" description="Helical" evidence="1">
    <location>
        <begin position="20"/>
        <end position="39"/>
    </location>
</feature>
<feature type="transmembrane region" description="Helical" evidence="1">
    <location>
        <begin position="256"/>
        <end position="277"/>
    </location>
</feature>
<keyword evidence="1" id="KW-0472">Membrane</keyword>
<dbReference type="AlphaFoldDB" id="A0A345Z519"/>
<organism evidence="2 3">
    <name type="scientific">Spiroplasma alleghenense</name>
    <dbReference type="NCBI Taxonomy" id="216931"/>
    <lineage>
        <taxon>Bacteria</taxon>
        <taxon>Bacillati</taxon>
        <taxon>Mycoplasmatota</taxon>
        <taxon>Mollicutes</taxon>
        <taxon>Entomoplasmatales</taxon>
        <taxon>Spiroplasmataceae</taxon>
        <taxon>Spiroplasma</taxon>
    </lineage>
</organism>
<dbReference type="KEGG" id="salx:SALLE_v1c10280"/>